<name>A0ABN9Y3B8_9DINO</name>
<proteinExistence type="predicted"/>
<reference evidence="2" key="1">
    <citation type="submission" date="2023-10" db="EMBL/GenBank/DDBJ databases">
        <authorList>
            <person name="Chen Y."/>
            <person name="Shah S."/>
            <person name="Dougan E. K."/>
            <person name="Thang M."/>
            <person name="Chan C."/>
        </authorList>
    </citation>
    <scope>NUCLEOTIDE SEQUENCE [LARGE SCALE GENOMIC DNA]</scope>
</reference>
<feature type="region of interest" description="Disordered" evidence="1">
    <location>
        <begin position="172"/>
        <end position="193"/>
    </location>
</feature>
<keyword evidence="3" id="KW-1185">Reference proteome</keyword>
<dbReference type="Proteomes" id="UP001189429">
    <property type="component" value="Unassembled WGS sequence"/>
</dbReference>
<feature type="compositionally biased region" description="Basic residues" evidence="1">
    <location>
        <begin position="184"/>
        <end position="193"/>
    </location>
</feature>
<feature type="region of interest" description="Disordered" evidence="1">
    <location>
        <begin position="386"/>
        <end position="407"/>
    </location>
</feature>
<dbReference type="PROSITE" id="PS51257">
    <property type="entry name" value="PROKAR_LIPOPROTEIN"/>
    <property type="match status" value="1"/>
</dbReference>
<dbReference type="EMBL" id="CAUYUJ010021680">
    <property type="protein sequence ID" value="CAK0906375.1"/>
    <property type="molecule type" value="Genomic_DNA"/>
</dbReference>
<evidence type="ECO:0000313" key="3">
    <source>
        <dbReference type="Proteomes" id="UP001189429"/>
    </source>
</evidence>
<evidence type="ECO:0000313" key="2">
    <source>
        <dbReference type="EMBL" id="CAK0906375.1"/>
    </source>
</evidence>
<organism evidence="2 3">
    <name type="scientific">Prorocentrum cordatum</name>
    <dbReference type="NCBI Taxonomy" id="2364126"/>
    <lineage>
        <taxon>Eukaryota</taxon>
        <taxon>Sar</taxon>
        <taxon>Alveolata</taxon>
        <taxon>Dinophyceae</taxon>
        <taxon>Prorocentrales</taxon>
        <taxon>Prorocentraceae</taxon>
        <taxon>Prorocentrum</taxon>
    </lineage>
</organism>
<protein>
    <submittedName>
        <fullName evidence="2">Uncharacterized protein</fullName>
    </submittedName>
</protein>
<comment type="caution">
    <text evidence="2">The sequence shown here is derived from an EMBL/GenBank/DDBJ whole genome shotgun (WGS) entry which is preliminary data.</text>
</comment>
<accession>A0ABN9Y3B8</accession>
<gene>
    <name evidence="2" type="ORF">PCOR1329_LOCUS81709</name>
</gene>
<evidence type="ECO:0000256" key="1">
    <source>
        <dbReference type="SAM" id="MobiDB-lite"/>
    </source>
</evidence>
<sequence length="407" mass="43968">MPPQRKLLRRASALTLAAGACRLACRNGAASAAFAPGAAAAAPARAAADRADAERDADARVLANALRGARDARFSDLEPRARSGGYIAEAAPEMALNPPWATCYVEVQQATSSVLEERAWRGAVTCETVATFEGCWEEEPGVGHARRARRGRVVQRLEALLGGAYERQVRGHLRGGRPSGRVSGVRRQRRGVRRPREGLLQKRPGLAGLSPAGIQRHWQRLARHTRPCEAAAGGAGLCTTGPWHSGVAASAFVRYALWRHTAESSVNDSVGFEVLTGGAKRCSQSFNRVRGYPDECEWRAAKAAFEFASPFHPVQLRSSCHLAVVLSSSLLWSLDRPRWPSSCPGHRERRADDHASRLLASAAGEWCPCPRRQRECAELGDLALSPDMLTSGEDKTPRIESINPPGG</sequence>